<comment type="caution">
    <text evidence="2">The sequence shown here is derived from an EMBL/GenBank/DDBJ whole genome shotgun (WGS) entry which is preliminary data.</text>
</comment>
<name>R7MYX3_MEGEL</name>
<feature type="transmembrane region" description="Helical" evidence="1">
    <location>
        <begin position="127"/>
        <end position="149"/>
    </location>
</feature>
<proteinExistence type="predicted"/>
<protein>
    <recommendedName>
        <fullName evidence="3">MotA/TolQ/ExbB proton channel domain-containing protein</fullName>
    </recommendedName>
</protein>
<evidence type="ECO:0000256" key="1">
    <source>
        <dbReference type="SAM" id="Phobius"/>
    </source>
</evidence>
<dbReference type="EMBL" id="CBKE010000185">
    <property type="protein sequence ID" value="CDF05023.1"/>
    <property type="molecule type" value="Genomic_DNA"/>
</dbReference>
<feature type="transmembrane region" description="Helical" evidence="1">
    <location>
        <begin position="594"/>
        <end position="614"/>
    </location>
</feature>
<dbReference type="AlphaFoldDB" id="R7MYX3"/>
<gene>
    <name evidence="2" type="ORF">BN715_01315</name>
</gene>
<feature type="transmembrane region" description="Helical" evidence="1">
    <location>
        <begin position="177"/>
        <end position="197"/>
    </location>
</feature>
<keyword evidence="1" id="KW-0472">Membrane</keyword>
<reference evidence="2" key="1">
    <citation type="submission" date="2012-11" db="EMBL/GenBank/DDBJ databases">
        <title>Dependencies among metagenomic species, viruses, plasmids and units of genetic variation.</title>
        <authorList>
            <person name="Nielsen H.B."/>
            <person name="Almeida M."/>
            <person name="Juncker A.S."/>
            <person name="Rasmussen S."/>
            <person name="Li J."/>
            <person name="Sunagawa S."/>
            <person name="Plichta D."/>
            <person name="Gautier L."/>
            <person name="Le Chatelier E."/>
            <person name="Peletier E."/>
            <person name="Bonde I."/>
            <person name="Nielsen T."/>
            <person name="Manichanh C."/>
            <person name="Arumugam M."/>
            <person name="Batto J."/>
            <person name="Santos M.B.Q.D."/>
            <person name="Blom N."/>
            <person name="Borruel N."/>
            <person name="Burgdorf K.S."/>
            <person name="Boumezbeur F."/>
            <person name="Casellas F."/>
            <person name="Dore J."/>
            <person name="Guarner F."/>
            <person name="Hansen T."/>
            <person name="Hildebrand F."/>
            <person name="Kaas R.S."/>
            <person name="Kennedy S."/>
            <person name="Kristiansen K."/>
            <person name="Kultima J.R."/>
            <person name="Leonard P."/>
            <person name="Levenez F."/>
            <person name="Lund O."/>
            <person name="Moumen B."/>
            <person name="Le Paslier D."/>
            <person name="Pons N."/>
            <person name="Pedersen O."/>
            <person name="Prifti E."/>
            <person name="Qin J."/>
            <person name="Raes J."/>
            <person name="Tap J."/>
            <person name="Tims S."/>
            <person name="Ussery D.W."/>
            <person name="Yamada T."/>
            <person name="MetaHit consortium"/>
            <person name="Renault P."/>
            <person name="Sicheritz-Ponten T."/>
            <person name="Bork P."/>
            <person name="Wang J."/>
            <person name="Brunak S."/>
            <person name="Ehrlich S.D."/>
        </authorList>
    </citation>
    <scope>NUCLEOTIDE SEQUENCE [LARGE SCALE GENOMIC DNA]</scope>
</reference>
<sequence length="645" mass="71997">MGILSYIIPQEWVLRIIIIAMIALAVFVIRKCWILSTLGKENLAMLDRMENVGDLEKALLKNDANLDQEFAKYETALGKNDNTSVLFEHLKAIYDAGAQSSRLDADLLVKNTVDKIFTDVDSIKTSISLFLVIGILGTLAGLAISIGGFNGANFVMTGQNSSTADELSLLFGNLRGAFAPSMWGVFFTIVFVFGYSWKIQEGCINKVTEKLTINTIRYWLPKLYPTDFQRGDQSLVKLNATIANADGINNGVRTLEKNLSSSNQTLRQLAKVSDDIQKASDRFDKSTDKIVKIKELYDELKKTNDIFHSSLESLINSAIQDRKDSYKEYIEIVEKNYAAVQDANQKMKDQMGQYFDALTEVLKKQNSAFSAGLQGQIDTWKATLNNQNAQLQEVISQLKAYDTSFFQTVNESRESLNKSIEVNRNAAIVNQELGKKLHEIEEKLLSRQDELMVQISQPITSQLSGVAQALQHIQQPLNEAVKNIEKMANYNQRQTSETMETLKVMTDKLQEKQDSLAHNEQELMQMLESLQKTVQGFQGAVNTTMAVVGEKSGVSPELIKQCFEAQTAALRTSNSRREKDKEEKKNGFLSLKNVPVLVIAVLLLFSVVTQIIMVTKISALEQNQAAVNQVLMKGEMNDSSSASGQ</sequence>
<keyword evidence="1" id="KW-0812">Transmembrane</keyword>
<dbReference type="Proteomes" id="UP000017908">
    <property type="component" value="Unassembled WGS sequence"/>
</dbReference>
<organism evidence="2">
    <name type="scientific">Megasphaera elsdenii CAG:570</name>
    <dbReference type="NCBI Taxonomy" id="1263087"/>
    <lineage>
        <taxon>Bacteria</taxon>
        <taxon>Bacillati</taxon>
        <taxon>Bacillota</taxon>
        <taxon>Negativicutes</taxon>
        <taxon>Veillonellales</taxon>
        <taxon>Veillonellaceae</taxon>
        <taxon>Megasphaera</taxon>
    </lineage>
</organism>
<feature type="transmembrane region" description="Helical" evidence="1">
    <location>
        <begin position="12"/>
        <end position="29"/>
    </location>
</feature>
<evidence type="ECO:0000313" key="2">
    <source>
        <dbReference type="EMBL" id="CDF05023.1"/>
    </source>
</evidence>
<keyword evidence="1" id="KW-1133">Transmembrane helix</keyword>
<evidence type="ECO:0008006" key="3">
    <source>
        <dbReference type="Google" id="ProtNLM"/>
    </source>
</evidence>
<accession>R7MYX3</accession>